<evidence type="ECO:0000313" key="2">
    <source>
        <dbReference type="Proteomes" id="UP001153050"/>
    </source>
</evidence>
<accession>A0ABN8K8I4</accession>
<reference evidence="1 2" key="1">
    <citation type="submission" date="2022-03" db="EMBL/GenBank/DDBJ databases">
        <authorList>
            <person name="Brunel B."/>
        </authorList>
    </citation>
    <scope>NUCLEOTIDE SEQUENCE [LARGE SCALE GENOMIC DNA]</scope>
    <source>
        <strain evidence="1">STM5069sample</strain>
    </source>
</reference>
<evidence type="ECO:0000313" key="1">
    <source>
        <dbReference type="EMBL" id="CAH2405711.1"/>
    </source>
</evidence>
<proteinExistence type="predicted"/>
<dbReference type="Pfam" id="PF05973">
    <property type="entry name" value="Gp49"/>
    <property type="match status" value="1"/>
</dbReference>
<name>A0ABN8K8I4_9HYPH</name>
<protein>
    <recommendedName>
        <fullName evidence="3">CopG family transcriptional regulator</fullName>
    </recommendedName>
</protein>
<comment type="caution">
    <text evidence="1">The sequence shown here is derived from an EMBL/GenBank/DDBJ whole genome shotgun (WGS) entry which is preliminary data.</text>
</comment>
<keyword evidence="2" id="KW-1185">Reference proteome</keyword>
<dbReference type="Proteomes" id="UP001153050">
    <property type="component" value="Unassembled WGS sequence"/>
</dbReference>
<dbReference type="InterPro" id="IPR009241">
    <property type="entry name" value="HigB-like"/>
</dbReference>
<sequence>MESPFAFDPERKAILLVAGDKSGVSEKRFYKKLIEIADQRFDAHLKRLQEKQKIRKEEQKKEKK</sequence>
<dbReference type="EMBL" id="CAKXZT010000145">
    <property type="protein sequence ID" value="CAH2405711.1"/>
    <property type="molecule type" value="Genomic_DNA"/>
</dbReference>
<gene>
    <name evidence="1" type="ORF">MES5069_490014</name>
</gene>
<organism evidence="1 2">
    <name type="scientific">Mesorhizobium escarrei</name>
    <dbReference type="NCBI Taxonomy" id="666018"/>
    <lineage>
        <taxon>Bacteria</taxon>
        <taxon>Pseudomonadati</taxon>
        <taxon>Pseudomonadota</taxon>
        <taxon>Alphaproteobacteria</taxon>
        <taxon>Hyphomicrobiales</taxon>
        <taxon>Phyllobacteriaceae</taxon>
        <taxon>Mesorhizobium</taxon>
    </lineage>
</organism>
<evidence type="ECO:0008006" key="3">
    <source>
        <dbReference type="Google" id="ProtNLM"/>
    </source>
</evidence>